<dbReference type="EMBL" id="BAAATM010000013">
    <property type="protein sequence ID" value="GAA2540746.1"/>
    <property type="molecule type" value="Genomic_DNA"/>
</dbReference>
<evidence type="ECO:0000313" key="1">
    <source>
        <dbReference type="EMBL" id="GAA2540746.1"/>
    </source>
</evidence>
<dbReference type="Proteomes" id="UP001501095">
    <property type="component" value="Unassembled WGS sequence"/>
</dbReference>
<proteinExistence type="predicted"/>
<organism evidence="1 2">
    <name type="scientific">Streptomyces levis</name>
    <dbReference type="NCBI Taxonomy" id="285566"/>
    <lineage>
        <taxon>Bacteria</taxon>
        <taxon>Bacillati</taxon>
        <taxon>Actinomycetota</taxon>
        <taxon>Actinomycetes</taxon>
        <taxon>Kitasatosporales</taxon>
        <taxon>Streptomycetaceae</taxon>
        <taxon>Streptomyces</taxon>
    </lineage>
</organism>
<gene>
    <name evidence="1" type="ORF">GCM10010423_43650</name>
</gene>
<name>A0ABN3NVZ0_9ACTN</name>
<accession>A0ABN3NVZ0</accession>
<keyword evidence="2" id="KW-1185">Reference proteome</keyword>
<dbReference type="Gene3D" id="1.10.10.10">
    <property type="entry name" value="Winged helix-like DNA-binding domain superfamily/Winged helix DNA-binding domain"/>
    <property type="match status" value="1"/>
</dbReference>
<protein>
    <submittedName>
        <fullName evidence="1">Uncharacterized protein</fullName>
    </submittedName>
</protein>
<comment type="caution">
    <text evidence="1">The sequence shown here is derived from an EMBL/GenBank/DDBJ whole genome shotgun (WGS) entry which is preliminary data.</text>
</comment>
<dbReference type="InterPro" id="IPR036388">
    <property type="entry name" value="WH-like_DNA-bd_sf"/>
</dbReference>
<reference evidence="1 2" key="1">
    <citation type="journal article" date="2019" name="Int. J. Syst. Evol. Microbiol.">
        <title>The Global Catalogue of Microorganisms (GCM) 10K type strain sequencing project: providing services to taxonomists for standard genome sequencing and annotation.</title>
        <authorList>
            <consortium name="The Broad Institute Genomics Platform"/>
            <consortium name="The Broad Institute Genome Sequencing Center for Infectious Disease"/>
            <person name="Wu L."/>
            <person name="Ma J."/>
        </authorList>
    </citation>
    <scope>NUCLEOTIDE SEQUENCE [LARGE SCALE GENOMIC DNA]</scope>
    <source>
        <strain evidence="1 2">JCM 6924</strain>
    </source>
</reference>
<sequence length="53" mass="5650">MKVLREAGLVETEPCGRPTCYELKPDVLAGSSEQFAELAQLAGTAAKNERACP</sequence>
<evidence type="ECO:0000313" key="2">
    <source>
        <dbReference type="Proteomes" id="UP001501095"/>
    </source>
</evidence>